<accession>A0A381RI03</accession>
<dbReference type="SUPFAM" id="SSF69318">
    <property type="entry name" value="Integrin alpha N-terminal domain"/>
    <property type="match status" value="1"/>
</dbReference>
<dbReference type="InterPro" id="IPR028994">
    <property type="entry name" value="Integrin_alpha_N"/>
</dbReference>
<organism evidence="3">
    <name type="scientific">marine metagenome</name>
    <dbReference type="NCBI Taxonomy" id="408172"/>
    <lineage>
        <taxon>unclassified sequences</taxon>
        <taxon>metagenomes</taxon>
        <taxon>ecological metagenomes</taxon>
    </lineage>
</organism>
<feature type="non-terminal residue" evidence="3">
    <location>
        <position position="1"/>
    </location>
</feature>
<dbReference type="Pfam" id="PF13517">
    <property type="entry name" value="FG-GAP_3"/>
    <property type="match status" value="2"/>
</dbReference>
<dbReference type="PANTHER" id="PTHR16026">
    <property type="entry name" value="CARTILAGE ACIDIC PROTEIN 1"/>
    <property type="match status" value="1"/>
</dbReference>
<feature type="compositionally biased region" description="Polar residues" evidence="2">
    <location>
        <begin position="24"/>
        <end position="33"/>
    </location>
</feature>
<dbReference type="Pfam" id="PF01839">
    <property type="entry name" value="FG-GAP"/>
    <property type="match status" value="1"/>
</dbReference>
<evidence type="ECO:0000256" key="1">
    <source>
        <dbReference type="ARBA" id="ARBA00022729"/>
    </source>
</evidence>
<name>A0A381RI03_9ZZZZ</name>
<protein>
    <recommendedName>
        <fullName evidence="4">ASPIC/UnbV domain-containing protein</fullName>
    </recommendedName>
</protein>
<evidence type="ECO:0008006" key="4">
    <source>
        <dbReference type="Google" id="ProtNLM"/>
    </source>
</evidence>
<dbReference type="Gene3D" id="2.130.10.130">
    <property type="entry name" value="Integrin alpha, N-terminal"/>
    <property type="match status" value="3"/>
</dbReference>
<keyword evidence="1" id="KW-0732">Signal</keyword>
<dbReference type="InterPro" id="IPR013517">
    <property type="entry name" value="FG-GAP"/>
</dbReference>
<sequence>LSQTTVPYLRTAVTMLLVASLSQPTTSGGTQQAPLGPPDPAPTFSDVTSATGVDFQHHHGGTGNKQLAETMGSGVAWLDFDRDGRWDLYFVDSDGANALYRGSDDAFEAAPQANIADPSYGMGVSVSDYDGDGFSDVYITNLGRNALYRNNGDGTFSGVTEEAGVGDPEWSVSSAWGDLNGDGLPDLYVANYIVSNRENPLYCGEPDKGIRSYCHISLFDGVSDTVYRNDGDGRFTNVSREAGFAEDGKGLGVAMGHVDDDNWLDVYVANDTTRNFLLLNRGGFMFEDVGLVSGVGYGASGRPQAGMGTELADLDGDGSSEILVTNFAFEPVNLYRSVTPGFFLDDTFQLGLGEATFPTLGFGLAVEDFDGDGDLDIAVANGHILDDVSRMKDNVTFPQPNQVLVNRLTELNLKHPVGTWRPDRNLLTETTLAAGEAISRSRVSRGMAAGDFNGDGRPDLAVVNSNGPAELLRNDTLDTANRLVLRLTGRKSDR</sequence>
<dbReference type="PANTHER" id="PTHR16026:SF0">
    <property type="entry name" value="CARTILAGE ACIDIC PROTEIN 1"/>
    <property type="match status" value="1"/>
</dbReference>
<proteinExistence type="predicted"/>
<dbReference type="EMBL" id="UINC01001905">
    <property type="protein sequence ID" value="SUZ90578.1"/>
    <property type="molecule type" value="Genomic_DNA"/>
</dbReference>
<feature type="region of interest" description="Disordered" evidence="2">
    <location>
        <begin position="24"/>
        <end position="66"/>
    </location>
</feature>
<gene>
    <name evidence="3" type="ORF">METZ01_LOCUS43432</name>
</gene>
<dbReference type="AlphaFoldDB" id="A0A381RI03"/>
<feature type="non-terminal residue" evidence="3">
    <location>
        <position position="494"/>
    </location>
</feature>
<reference evidence="3" key="1">
    <citation type="submission" date="2018-05" db="EMBL/GenBank/DDBJ databases">
        <authorList>
            <person name="Lanie J.A."/>
            <person name="Ng W.-L."/>
            <person name="Kazmierczak K.M."/>
            <person name="Andrzejewski T.M."/>
            <person name="Davidsen T.M."/>
            <person name="Wayne K.J."/>
            <person name="Tettelin H."/>
            <person name="Glass J.I."/>
            <person name="Rusch D."/>
            <person name="Podicherti R."/>
            <person name="Tsui H.-C.T."/>
            <person name="Winkler M.E."/>
        </authorList>
    </citation>
    <scope>NUCLEOTIDE SEQUENCE</scope>
</reference>
<evidence type="ECO:0000313" key="3">
    <source>
        <dbReference type="EMBL" id="SUZ90578.1"/>
    </source>
</evidence>
<dbReference type="InterPro" id="IPR027039">
    <property type="entry name" value="Crtac1"/>
</dbReference>
<evidence type="ECO:0000256" key="2">
    <source>
        <dbReference type="SAM" id="MobiDB-lite"/>
    </source>
</evidence>